<organism evidence="1 2">
    <name type="scientific">Coemansia thaxteri</name>
    <dbReference type="NCBI Taxonomy" id="2663907"/>
    <lineage>
        <taxon>Eukaryota</taxon>
        <taxon>Fungi</taxon>
        <taxon>Fungi incertae sedis</taxon>
        <taxon>Zoopagomycota</taxon>
        <taxon>Kickxellomycotina</taxon>
        <taxon>Kickxellomycetes</taxon>
        <taxon>Kickxellales</taxon>
        <taxon>Kickxellaceae</taxon>
        <taxon>Coemansia</taxon>
    </lineage>
</organism>
<dbReference type="OrthoDB" id="425211at2759"/>
<keyword evidence="2" id="KW-1185">Reference proteome</keyword>
<dbReference type="Proteomes" id="UP001150907">
    <property type="component" value="Unassembled WGS sequence"/>
</dbReference>
<protein>
    <submittedName>
        <fullName evidence="1">Uncharacterized protein</fullName>
    </submittedName>
</protein>
<evidence type="ECO:0000313" key="1">
    <source>
        <dbReference type="EMBL" id="KAJ1996963.1"/>
    </source>
</evidence>
<dbReference type="EMBL" id="JANBQF010001559">
    <property type="protein sequence ID" value="KAJ1996963.1"/>
    <property type="molecule type" value="Genomic_DNA"/>
</dbReference>
<dbReference type="AlphaFoldDB" id="A0A9W8BE03"/>
<comment type="caution">
    <text evidence="1">The sequence shown here is derived from an EMBL/GenBank/DDBJ whole genome shotgun (WGS) entry which is preliminary data.</text>
</comment>
<accession>A0A9W8BE03</accession>
<reference evidence="1" key="1">
    <citation type="submission" date="2022-07" db="EMBL/GenBank/DDBJ databases">
        <title>Phylogenomic reconstructions and comparative analyses of Kickxellomycotina fungi.</title>
        <authorList>
            <person name="Reynolds N.K."/>
            <person name="Stajich J.E."/>
            <person name="Barry K."/>
            <person name="Grigoriev I.V."/>
            <person name="Crous P."/>
            <person name="Smith M.E."/>
        </authorList>
    </citation>
    <scope>NUCLEOTIDE SEQUENCE</scope>
    <source>
        <strain evidence="1">IMI 214461</strain>
    </source>
</reference>
<evidence type="ECO:0000313" key="2">
    <source>
        <dbReference type="Proteomes" id="UP001150907"/>
    </source>
</evidence>
<gene>
    <name evidence="1" type="ORF">H4R26_005998</name>
</gene>
<proteinExistence type="predicted"/>
<sequence>MAAAVAEYKQSVRSSAFPVEGVHTYAMPAAAEDRWRAYVQQHYGLELSAKPDAMQDTSTSAAAPSLS</sequence>
<name>A0A9W8BE03_9FUNG</name>